<proteinExistence type="inferred from homology"/>
<feature type="repeat" description="Solcar" evidence="9">
    <location>
        <begin position="104"/>
        <end position="196"/>
    </location>
</feature>
<evidence type="ECO:0000256" key="3">
    <source>
        <dbReference type="ARBA" id="ARBA00022448"/>
    </source>
</evidence>
<comment type="caution">
    <text evidence="12">The sequence shown here is derived from an EMBL/GenBank/DDBJ whole genome shotgun (WGS) entry which is preliminary data.</text>
</comment>
<dbReference type="PROSITE" id="PS50920">
    <property type="entry name" value="SOLCAR"/>
    <property type="match status" value="3"/>
</dbReference>
<evidence type="ECO:0000313" key="12">
    <source>
        <dbReference type="EMBL" id="KAL2741046.1"/>
    </source>
</evidence>
<dbReference type="SUPFAM" id="SSF103506">
    <property type="entry name" value="Mitochondrial carrier"/>
    <property type="match status" value="1"/>
</dbReference>
<dbReference type="FunFam" id="1.50.40.10:FF:000129">
    <property type="entry name" value="Peroxisomal membrane protein"/>
    <property type="match status" value="1"/>
</dbReference>
<evidence type="ECO:0000256" key="11">
    <source>
        <dbReference type="SAM" id="Phobius"/>
    </source>
</evidence>
<dbReference type="InterPro" id="IPR018108">
    <property type="entry name" value="MCP_transmembrane"/>
</dbReference>
<feature type="compositionally biased region" description="Polar residues" evidence="10">
    <location>
        <begin position="463"/>
        <end position="474"/>
    </location>
</feature>
<evidence type="ECO:0000256" key="1">
    <source>
        <dbReference type="ARBA" id="ARBA00004585"/>
    </source>
</evidence>
<keyword evidence="13" id="KW-1185">Reference proteome</keyword>
<keyword evidence="4 9" id="KW-0812">Transmembrane</keyword>
<feature type="repeat" description="Solcar" evidence="9">
    <location>
        <begin position="206"/>
        <end position="295"/>
    </location>
</feature>
<evidence type="ECO:0000256" key="10">
    <source>
        <dbReference type="SAM" id="MobiDB-lite"/>
    </source>
</evidence>
<dbReference type="GO" id="GO:0005778">
    <property type="term" value="C:peroxisomal membrane"/>
    <property type="evidence" value="ECO:0007669"/>
    <property type="project" value="UniProtKB-SubCell"/>
</dbReference>
<feature type="transmembrane region" description="Helical" evidence="11">
    <location>
        <begin position="110"/>
        <end position="130"/>
    </location>
</feature>
<dbReference type="InterPro" id="IPR023395">
    <property type="entry name" value="MCP_dom_sf"/>
</dbReference>
<dbReference type="Gene3D" id="1.50.40.10">
    <property type="entry name" value="Mitochondrial carrier domain"/>
    <property type="match status" value="1"/>
</dbReference>
<evidence type="ECO:0000256" key="6">
    <source>
        <dbReference type="ARBA" id="ARBA00022989"/>
    </source>
</evidence>
<feature type="transmembrane region" description="Helical" evidence="11">
    <location>
        <begin position="69"/>
        <end position="90"/>
    </location>
</feature>
<dbReference type="EMBL" id="JAUDFV010000020">
    <property type="protein sequence ID" value="KAL2741046.1"/>
    <property type="molecule type" value="Genomic_DNA"/>
</dbReference>
<evidence type="ECO:0000256" key="4">
    <source>
        <dbReference type="ARBA" id="ARBA00022692"/>
    </source>
</evidence>
<evidence type="ECO:0000256" key="8">
    <source>
        <dbReference type="ARBA" id="ARBA00023140"/>
    </source>
</evidence>
<dbReference type="InterPro" id="IPR052217">
    <property type="entry name" value="Mito/Peroxisomal_Carrier"/>
</dbReference>
<feature type="repeat" description="Solcar" evidence="9">
    <location>
        <begin position="13"/>
        <end position="98"/>
    </location>
</feature>
<feature type="compositionally biased region" description="Basic and acidic residues" evidence="10">
    <location>
        <begin position="512"/>
        <end position="537"/>
    </location>
</feature>
<dbReference type="Proteomes" id="UP001607302">
    <property type="component" value="Unassembled WGS sequence"/>
</dbReference>
<dbReference type="PANTHER" id="PTHR45939:SF5">
    <property type="entry name" value="PEROXISOMAL MEMBRANE PROTEIN PMP34"/>
    <property type="match status" value="1"/>
</dbReference>
<comment type="subcellular location">
    <subcellularLocation>
        <location evidence="1">Peroxisome membrane</location>
        <topology evidence="1">Multi-pass membrane protein</topology>
    </subcellularLocation>
</comment>
<evidence type="ECO:0000256" key="9">
    <source>
        <dbReference type="PROSITE-ProRule" id="PRU00282"/>
    </source>
</evidence>
<comment type="similarity">
    <text evidence="2">Belongs to the mitochondrial carrier (TC 2.A.29) family.</text>
</comment>
<dbReference type="PANTHER" id="PTHR45939">
    <property type="entry name" value="PEROXISOMAL MEMBRANE PROTEIN PMP34-RELATED"/>
    <property type="match status" value="1"/>
</dbReference>
<organism evidence="12 13">
    <name type="scientific">Vespula squamosa</name>
    <name type="common">Southern yellow jacket</name>
    <name type="synonym">Wasp</name>
    <dbReference type="NCBI Taxonomy" id="30214"/>
    <lineage>
        <taxon>Eukaryota</taxon>
        <taxon>Metazoa</taxon>
        <taxon>Ecdysozoa</taxon>
        <taxon>Arthropoda</taxon>
        <taxon>Hexapoda</taxon>
        <taxon>Insecta</taxon>
        <taxon>Pterygota</taxon>
        <taxon>Neoptera</taxon>
        <taxon>Endopterygota</taxon>
        <taxon>Hymenoptera</taxon>
        <taxon>Apocrita</taxon>
        <taxon>Aculeata</taxon>
        <taxon>Vespoidea</taxon>
        <taxon>Vespidae</taxon>
        <taxon>Vespinae</taxon>
        <taxon>Vespula</taxon>
    </lineage>
</organism>
<evidence type="ECO:0000256" key="7">
    <source>
        <dbReference type="ARBA" id="ARBA00023136"/>
    </source>
</evidence>
<evidence type="ECO:0000313" key="13">
    <source>
        <dbReference type="Proteomes" id="UP001607302"/>
    </source>
</evidence>
<dbReference type="AlphaFoldDB" id="A0ABD2C7M4"/>
<name>A0ABD2C7M4_VESSQ</name>
<feature type="region of interest" description="Disordered" evidence="10">
    <location>
        <begin position="451"/>
        <end position="542"/>
    </location>
</feature>
<accession>A0ABD2C7M4</accession>
<evidence type="ECO:0000256" key="5">
    <source>
        <dbReference type="ARBA" id="ARBA00022737"/>
    </source>
</evidence>
<protein>
    <submittedName>
        <fullName evidence="12">Peroxisomal membrane protein PMP34 isoform X1</fullName>
    </submittedName>
</protein>
<feature type="compositionally biased region" description="Low complexity" evidence="10">
    <location>
        <begin position="486"/>
        <end position="503"/>
    </location>
</feature>
<sequence>MGGNNTGRSIFTYDSLVHALSGAAGSVIAMATFFPLDTVRSRLQLEENREAKNTLAMIRELTSKEGPHTLYRGMVPVLQSLCASNFVYFYTFHGLKMLRSRRNQTAGNDLLVASIAGVINVLTTTPLWVVNTRLKMKGIGSVAEKNNNDYNTLYDGLLHIWKYEGLEKLWAGTFPSLLLVANPAIQFMTYESIKRKIDASSSGIQPPAWVFFAIGAIAKTVATTLTYPLQLIQTKLRHGHKYPDLPPNAGTIQILFYILKKQGILGLYKGMEAKLLQTVLTAALMFLTYEKISRFVFRILLHRPVSPLLPTHKSVSKWLSEEADYTRSSDKTDSALTKIHRKRFKSVLKFWSKLKIRKDSKKRLNKNSVTSSWSLRHAAETMNAQVRNEIPKTKKSISSRQNSARTKQNTNVKPVIAYDYDAAISQPDVPNFLGQKFNTSLPIRKKGLYTRGKSKLSSKKNTETVSQTTSISKCQNKEDKVNSIPAEEGTAENETTSTEGESTPIFSKKKFTKDDTQEDSQRDSSEDKNKSENEKYLDSMTPRSIISQKKDSRIPRAKAIKSPVINQKSRNDSVKRLSLTSSKKSFDTISHKTDMKLRVYPKFISSKQQNSCTFINDKHEPNDETIITETSPAIVGSASDPSTFTVLQRLKQSHYRSCDDCNPESSCRDIDDTLSDSRSSPERRYIPNKWRRSLKHRKYIDTSSDDFDVSSDYSSQSSEKKIKNHKDFHNSVAPLTKVSLTTKSSSRTKNRRGSTFSFFNTLFDIVFWPFLFLKSDR</sequence>
<keyword evidence="6 11" id="KW-1133">Transmembrane helix</keyword>
<keyword evidence="7 9" id="KW-0472">Membrane</keyword>
<dbReference type="Pfam" id="PF00153">
    <property type="entry name" value="Mito_carr"/>
    <property type="match status" value="3"/>
</dbReference>
<feature type="transmembrane region" description="Helical" evidence="11">
    <location>
        <begin position="16"/>
        <end position="36"/>
    </location>
</feature>
<keyword evidence="8" id="KW-0576">Peroxisome</keyword>
<reference evidence="12 13" key="1">
    <citation type="journal article" date="2024" name="Ann. Entomol. Soc. Am.">
        <title>Genomic analyses of the southern and eastern yellowjacket wasps (Hymenoptera: Vespidae) reveal evolutionary signatures of social life.</title>
        <authorList>
            <person name="Catto M.A."/>
            <person name="Caine P.B."/>
            <person name="Orr S.E."/>
            <person name="Hunt B.G."/>
            <person name="Goodisman M.A.D."/>
        </authorList>
    </citation>
    <scope>NUCLEOTIDE SEQUENCE [LARGE SCALE GENOMIC DNA]</scope>
    <source>
        <strain evidence="12">233</strain>
        <tissue evidence="12">Head and thorax</tissue>
    </source>
</reference>
<evidence type="ECO:0000256" key="2">
    <source>
        <dbReference type="ARBA" id="ARBA00006375"/>
    </source>
</evidence>
<keyword evidence="3" id="KW-0813">Transport</keyword>
<gene>
    <name evidence="12" type="ORF">V1478_001187</name>
</gene>
<keyword evidence="5" id="KW-0677">Repeat</keyword>